<name>A0A4Z0WIB3_9GAMM</name>
<comment type="catalytic activity">
    <reaction evidence="5">
        <text>uridine(32) in tRNA + S-adenosyl-L-methionine = 2'-O-methyluridine(32) in tRNA + S-adenosyl-L-homocysteine + H(+)</text>
        <dbReference type="Rhea" id="RHEA:42936"/>
        <dbReference type="Rhea" id="RHEA-COMP:10107"/>
        <dbReference type="Rhea" id="RHEA-COMP:10290"/>
        <dbReference type="ChEBI" id="CHEBI:15378"/>
        <dbReference type="ChEBI" id="CHEBI:57856"/>
        <dbReference type="ChEBI" id="CHEBI:59789"/>
        <dbReference type="ChEBI" id="CHEBI:65315"/>
        <dbReference type="ChEBI" id="CHEBI:74478"/>
        <dbReference type="EC" id="2.1.1.200"/>
    </reaction>
</comment>
<keyword evidence="3 7" id="KW-0808">Transferase</keyword>
<comment type="subunit">
    <text evidence="5">Homodimer.</text>
</comment>
<evidence type="ECO:0000256" key="4">
    <source>
        <dbReference type="ARBA" id="ARBA00022691"/>
    </source>
</evidence>
<dbReference type="FunFam" id="3.40.1280.10:FF:000006">
    <property type="entry name" value="Uncharacterized tRNA/rRNA methyltransferase HI_0380"/>
    <property type="match status" value="1"/>
</dbReference>
<comment type="similarity">
    <text evidence="1">Belongs to the class IV-like SAM-binding methyltransferase superfamily. RNA methyltransferase TrmH family.</text>
</comment>
<sequence length="248" mass="27484">MTEPTGAPRIDHVRIVLVQTFHPGNIGAAARAMKNMGLHELTLVRPRRFPDADATARAGTAEDILQRAVVVDSLAEAIADCGWVIGTSARGREFQLPQGTPAAWAPDIISEATQHPVAIVFGRERMGLHNEDIMQCHGHMMIPSHPDHPVLNIAQAIQVICYELYQSFLARQSAAPDLQEGGADYPDHATLEHFYSHLEHSLLESGFIPAQQPGRTMERLRTLFKRARPTRKELNTLFGALKSLDPRR</sequence>
<dbReference type="SUPFAM" id="SSF75217">
    <property type="entry name" value="alpha/beta knot"/>
    <property type="match status" value="1"/>
</dbReference>
<keyword evidence="5" id="KW-0819">tRNA processing</keyword>
<dbReference type="GO" id="GO:0002128">
    <property type="term" value="P:tRNA nucleoside ribose methylation"/>
    <property type="evidence" value="ECO:0007669"/>
    <property type="project" value="TreeGrafter"/>
</dbReference>
<dbReference type="PIRSF" id="PIRSF004808">
    <property type="entry name" value="LasT"/>
    <property type="match status" value="1"/>
</dbReference>
<evidence type="ECO:0000256" key="2">
    <source>
        <dbReference type="ARBA" id="ARBA00022603"/>
    </source>
</evidence>
<dbReference type="RefSeq" id="WP_135481246.1">
    <property type="nucleotide sequence ID" value="NZ_SRMF01000001.1"/>
</dbReference>
<dbReference type="EC" id="2.1.1.200" evidence="5"/>
<evidence type="ECO:0000256" key="5">
    <source>
        <dbReference type="RuleBase" id="RU362024"/>
    </source>
</evidence>
<dbReference type="GO" id="GO:0106339">
    <property type="term" value="F:tRNA (cytidine(32)-2'-O)-methyltransferase activity"/>
    <property type="evidence" value="ECO:0007669"/>
    <property type="project" value="RHEA"/>
</dbReference>
<dbReference type="PANTHER" id="PTHR42786">
    <property type="entry name" value="TRNA/RRNA METHYLTRANSFERASE"/>
    <property type="match status" value="1"/>
</dbReference>
<dbReference type="GO" id="GO:0160206">
    <property type="term" value="F:tRNA (cytidine(32)/uridine(32)-2'-O)-methyltransferase activity"/>
    <property type="evidence" value="ECO:0007669"/>
    <property type="project" value="UniProtKB-EC"/>
</dbReference>
<dbReference type="PANTHER" id="PTHR42786:SF2">
    <property type="entry name" value="TRNA (CYTIDINE_URIDINE-2'-O-)-METHYLTRANSFERASE TRMJ"/>
    <property type="match status" value="1"/>
</dbReference>
<dbReference type="InterPro" id="IPR029028">
    <property type="entry name" value="Alpha/beta_knot_MTases"/>
</dbReference>
<dbReference type="InterPro" id="IPR029026">
    <property type="entry name" value="tRNA_m1G_MTases_N"/>
</dbReference>
<dbReference type="Proteomes" id="UP000297475">
    <property type="component" value="Unassembled WGS sequence"/>
</dbReference>
<dbReference type="InterPro" id="IPR004384">
    <property type="entry name" value="RNA_MeTrfase_TrmJ/LasT"/>
</dbReference>
<comment type="function">
    <text evidence="5">Catalyzes the formation of 2'O-methylated cytidine (Cm32) or 2'O-methylated uridine (Um32) at position 32 in tRNA.</text>
</comment>
<gene>
    <name evidence="5" type="primary">trmJ</name>
    <name evidence="7" type="ORF">E4656_03605</name>
</gene>
<comment type="subcellular location">
    <subcellularLocation>
        <location evidence="5">Cytoplasm</location>
    </subcellularLocation>
</comment>
<dbReference type="AlphaFoldDB" id="A0A4Z0WIB3"/>
<keyword evidence="5" id="KW-0963">Cytoplasm</keyword>
<dbReference type="InterPro" id="IPR001537">
    <property type="entry name" value="SpoU_MeTrfase"/>
</dbReference>
<dbReference type="Gene3D" id="3.40.1280.10">
    <property type="match status" value="1"/>
</dbReference>
<evidence type="ECO:0000256" key="1">
    <source>
        <dbReference type="ARBA" id="ARBA00007228"/>
    </source>
</evidence>
<dbReference type="OrthoDB" id="9806346at2"/>
<evidence type="ECO:0000256" key="3">
    <source>
        <dbReference type="ARBA" id="ARBA00022679"/>
    </source>
</evidence>
<dbReference type="EMBL" id="SRMF01000001">
    <property type="protein sequence ID" value="TGG95516.1"/>
    <property type="molecule type" value="Genomic_DNA"/>
</dbReference>
<evidence type="ECO:0000259" key="6">
    <source>
        <dbReference type="Pfam" id="PF00588"/>
    </source>
</evidence>
<dbReference type="CDD" id="cd18093">
    <property type="entry name" value="SpoU-like_TrmJ"/>
    <property type="match status" value="1"/>
</dbReference>
<dbReference type="NCBIfam" id="TIGR00050">
    <property type="entry name" value="rRNA_methyl_1"/>
    <property type="match status" value="1"/>
</dbReference>
<keyword evidence="4 5" id="KW-0949">S-adenosyl-L-methionine</keyword>
<reference evidence="7 8" key="1">
    <citation type="submission" date="2019-04" db="EMBL/GenBank/DDBJ databases">
        <title>Natronospirillum operosus gen. nov., sp. nov., a haloalkaliphilic satellite isolated from decaying biomass of laboratory culture of cyanobacterium Geitlerinema sp. and proposal of Natronospirillaceae fam. nov. and Saccharospirillaceae fam. nov.</title>
        <authorList>
            <person name="Kevbrin V."/>
            <person name="Boltyanskaya Y."/>
            <person name="Koziaeva V."/>
            <person name="Grouzdev D.S."/>
            <person name="Park M."/>
            <person name="Cho J."/>
        </authorList>
    </citation>
    <scope>NUCLEOTIDE SEQUENCE [LARGE SCALE GENOMIC DNA]</scope>
    <source>
        <strain evidence="7 8">G-116</strain>
    </source>
</reference>
<feature type="domain" description="tRNA/rRNA methyltransferase SpoU type" evidence="6">
    <location>
        <begin position="13"/>
        <end position="162"/>
    </location>
</feature>
<evidence type="ECO:0000313" key="8">
    <source>
        <dbReference type="Proteomes" id="UP000297475"/>
    </source>
</evidence>
<dbReference type="GO" id="GO:0003723">
    <property type="term" value="F:RNA binding"/>
    <property type="evidence" value="ECO:0007669"/>
    <property type="project" value="InterPro"/>
</dbReference>
<comment type="catalytic activity">
    <reaction evidence="5">
        <text>cytidine(32) in tRNA + S-adenosyl-L-methionine = 2'-O-methylcytidine(32) in tRNA + S-adenosyl-L-homocysteine + H(+)</text>
        <dbReference type="Rhea" id="RHEA:42932"/>
        <dbReference type="Rhea" id="RHEA-COMP:10288"/>
        <dbReference type="Rhea" id="RHEA-COMP:10289"/>
        <dbReference type="ChEBI" id="CHEBI:15378"/>
        <dbReference type="ChEBI" id="CHEBI:57856"/>
        <dbReference type="ChEBI" id="CHEBI:59789"/>
        <dbReference type="ChEBI" id="CHEBI:74495"/>
        <dbReference type="ChEBI" id="CHEBI:82748"/>
        <dbReference type="EC" id="2.1.1.200"/>
    </reaction>
</comment>
<protein>
    <recommendedName>
        <fullName evidence="5">tRNA (cytidine/uridine-2'-O-)-methyltransferase TrmJ</fullName>
        <ecNumber evidence="5">2.1.1.200</ecNumber>
    </recommendedName>
    <alternativeName>
        <fullName evidence="5">tRNA (cytidine(32)/uridine(32)-2'-O)-methyltransferase</fullName>
    </alternativeName>
    <alternativeName>
        <fullName evidence="5">tRNA Cm32/Um32 methyltransferase</fullName>
    </alternativeName>
</protein>
<proteinExistence type="inferred from homology"/>
<keyword evidence="8" id="KW-1185">Reference proteome</keyword>
<dbReference type="Pfam" id="PF00588">
    <property type="entry name" value="SpoU_methylase"/>
    <property type="match status" value="1"/>
</dbReference>
<comment type="caution">
    <text evidence="7">The sequence shown here is derived from an EMBL/GenBank/DDBJ whole genome shotgun (WGS) entry which is preliminary data.</text>
</comment>
<accession>A0A4Z0WIB3</accession>
<evidence type="ECO:0000313" key="7">
    <source>
        <dbReference type="EMBL" id="TGG95516.1"/>
    </source>
</evidence>
<organism evidence="7 8">
    <name type="scientific">Natronospirillum operosum</name>
    <dbReference type="NCBI Taxonomy" id="2759953"/>
    <lineage>
        <taxon>Bacteria</taxon>
        <taxon>Pseudomonadati</taxon>
        <taxon>Pseudomonadota</taxon>
        <taxon>Gammaproteobacteria</taxon>
        <taxon>Oceanospirillales</taxon>
        <taxon>Natronospirillaceae</taxon>
        <taxon>Natronospirillum</taxon>
    </lineage>
</organism>
<dbReference type="Gene3D" id="1.10.8.590">
    <property type="match status" value="1"/>
</dbReference>
<dbReference type="GO" id="GO:0005829">
    <property type="term" value="C:cytosol"/>
    <property type="evidence" value="ECO:0007669"/>
    <property type="project" value="TreeGrafter"/>
</dbReference>
<keyword evidence="2 5" id="KW-0489">Methyltransferase</keyword>